<gene>
    <name evidence="1" type="ORF">Sradi_4056200</name>
</gene>
<evidence type="ECO:0000313" key="1">
    <source>
        <dbReference type="EMBL" id="KAL0356093.1"/>
    </source>
</evidence>
<comment type="caution">
    <text evidence="1">The sequence shown here is derived from an EMBL/GenBank/DDBJ whole genome shotgun (WGS) entry which is preliminary data.</text>
</comment>
<accession>A0AAW2PLZ9</accession>
<reference evidence="1" key="1">
    <citation type="submission" date="2020-06" db="EMBL/GenBank/DDBJ databases">
        <authorList>
            <person name="Li T."/>
            <person name="Hu X."/>
            <person name="Zhang T."/>
            <person name="Song X."/>
            <person name="Zhang H."/>
            <person name="Dai N."/>
            <person name="Sheng W."/>
            <person name="Hou X."/>
            <person name="Wei L."/>
        </authorList>
    </citation>
    <scope>NUCLEOTIDE SEQUENCE</scope>
    <source>
        <strain evidence="1">G02</strain>
        <tissue evidence="1">Leaf</tissue>
    </source>
</reference>
<protein>
    <submittedName>
        <fullName evidence="1">Uncharacterized protein</fullName>
    </submittedName>
</protein>
<proteinExistence type="predicted"/>
<dbReference type="InterPro" id="IPR053063">
    <property type="entry name" value="PWWP_domain_containing_PDP"/>
</dbReference>
<dbReference type="PANTHER" id="PTHR42851:SF12">
    <property type="entry name" value="PWWP DOMAIN PROTEIN"/>
    <property type="match status" value="1"/>
</dbReference>
<sequence length="123" mass="13563">MAVSLGTLCSESTLPPKEMLVATFSRFGLLKESEIQVLNDSTVQIVYERSSDAKICIQKSGESKPFGRIHFASFKLHVMPDAPNASPTHTKRHSGIYALNTRVTETLFTCDSDLHLNLPAQVL</sequence>
<name>A0AAW2PLZ9_SESRA</name>
<dbReference type="PANTHER" id="PTHR42851">
    <property type="entry name" value="ALDOLASE-RELATED"/>
    <property type="match status" value="1"/>
</dbReference>
<organism evidence="1">
    <name type="scientific">Sesamum radiatum</name>
    <name type="common">Black benniseed</name>
    <dbReference type="NCBI Taxonomy" id="300843"/>
    <lineage>
        <taxon>Eukaryota</taxon>
        <taxon>Viridiplantae</taxon>
        <taxon>Streptophyta</taxon>
        <taxon>Embryophyta</taxon>
        <taxon>Tracheophyta</taxon>
        <taxon>Spermatophyta</taxon>
        <taxon>Magnoliopsida</taxon>
        <taxon>eudicotyledons</taxon>
        <taxon>Gunneridae</taxon>
        <taxon>Pentapetalae</taxon>
        <taxon>asterids</taxon>
        <taxon>lamiids</taxon>
        <taxon>Lamiales</taxon>
        <taxon>Pedaliaceae</taxon>
        <taxon>Sesamum</taxon>
    </lineage>
</organism>
<dbReference type="AlphaFoldDB" id="A0AAW2PLZ9"/>
<reference evidence="1" key="2">
    <citation type="journal article" date="2024" name="Plant">
        <title>Genomic evolution and insights into agronomic trait innovations of Sesamum species.</title>
        <authorList>
            <person name="Miao H."/>
            <person name="Wang L."/>
            <person name="Qu L."/>
            <person name="Liu H."/>
            <person name="Sun Y."/>
            <person name="Le M."/>
            <person name="Wang Q."/>
            <person name="Wei S."/>
            <person name="Zheng Y."/>
            <person name="Lin W."/>
            <person name="Duan Y."/>
            <person name="Cao H."/>
            <person name="Xiong S."/>
            <person name="Wang X."/>
            <person name="Wei L."/>
            <person name="Li C."/>
            <person name="Ma Q."/>
            <person name="Ju M."/>
            <person name="Zhao R."/>
            <person name="Li G."/>
            <person name="Mu C."/>
            <person name="Tian Q."/>
            <person name="Mei H."/>
            <person name="Zhang T."/>
            <person name="Gao T."/>
            <person name="Zhang H."/>
        </authorList>
    </citation>
    <scope>NUCLEOTIDE SEQUENCE</scope>
    <source>
        <strain evidence="1">G02</strain>
    </source>
</reference>
<dbReference type="EMBL" id="JACGWJ010000017">
    <property type="protein sequence ID" value="KAL0356093.1"/>
    <property type="molecule type" value="Genomic_DNA"/>
</dbReference>